<dbReference type="OrthoDB" id="3174166at2"/>
<evidence type="ECO:0000313" key="3">
    <source>
        <dbReference type="Proteomes" id="UP000054874"/>
    </source>
</evidence>
<comment type="caution">
    <text evidence="2">The sequence shown here is derived from an EMBL/GenBank/DDBJ whole genome shotgun (WGS) entry which is preliminary data.</text>
</comment>
<keyword evidence="1" id="KW-0472">Membrane</keyword>
<dbReference type="AlphaFoldDB" id="A0A0V8QJI9"/>
<sequence length="131" mass="15680">MKQRFIRFMQGRYGVDEYSRFLVSAGLVAAILSIFVRNALLSALCWFILFYAYFRIFSRSINKRYRENLKYLELKGRIRRFLQKGKNTAKQHKEYHIYTCPSCKQKIRIPRGKGKIEVRCPKCSHVFVKRS</sequence>
<evidence type="ECO:0000256" key="1">
    <source>
        <dbReference type="SAM" id="Phobius"/>
    </source>
</evidence>
<feature type="transmembrane region" description="Helical" evidence="1">
    <location>
        <begin position="21"/>
        <end position="54"/>
    </location>
</feature>
<keyword evidence="1" id="KW-1133">Transmembrane helix</keyword>
<reference evidence="2 3" key="1">
    <citation type="submission" date="2015-11" db="EMBL/GenBank/DDBJ databases">
        <title>Butyribacter intestini gen. nov., sp. nov., a butyric acid-producing bacterium of the family Lachnospiraceae isolated from the human faeces.</title>
        <authorList>
            <person name="Zou Y."/>
            <person name="Xue W."/>
            <person name="Luo G."/>
            <person name="Lv M."/>
        </authorList>
    </citation>
    <scope>NUCLEOTIDE SEQUENCE [LARGE SCALE GENOMIC DNA]</scope>
    <source>
        <strain evidence="2 3">ACET-33324</strain>
    </source>
</reference>
<dbReference type="Proteomes" id="UP000054874">
    <property type="component" value="Unassembled WGS sequence"/>
</dbReference>
<name>A0A0V8QJI9_9FIRM</name>
<accession>A0A0V8QJI9</accession>
<dbReference type="STRING" id="290052.ASU35_00645"/>
<dbReference type="EMBL" id="LNAM01000001">
    <property type="protein sequence ID" value="KSV60712.1"/>
    <property type="molecule type" value="Genomic_DNA"/>
</dbReference>
<evidence type="ECO:0008006" key="4">
    <source>
        <dbReference type="Google" id="ProtNLM"/>
    </source>
</evidence>
<keyword evidence="1" id="KW-0812">Transmembrane</keyword>
<gene>
    <name evidence="2" type="ORF">ASU35_00645</name>
</gene>
<proteinExistence type="predicted"/>
<organism evidence="2 3">
    <name type="scientific">Acetivibrio ethanolgignens</name>
    <dbReference type="NCBI Taxonomy" id="290052"/>
    <lineage>
        <taxon>Bacteria</taxon>
        <taxon>Bacillati</taxon>
        <taxon>Bacillota</taxon>
        <taxon>Clostridia</taxon>
        <taxon>Eubacteriales</taxon>
        <taxon>Oscillospiraceae</taxon>
        <taxon>Acetivibrio</taxon>
    </lineage>
</organism>
<keyword evidence="3" id="KW-1185">Reference proteome</keyword>
<protein>
    <recommendedName>
        <fullName evidence="4">Zn-finger containing protein</fullName>
    </recommendedName>
</protein>
<evidence type="ECO:0000313" key="2">
    <source>
        <dbReference type="EMBL" id="KSV60712.1"/>
    </source>
</evidence>